<keyword evidence="2" id="KW-0472">Membrane</keyword>
<keyword evidence="2" id="KW-0812">Transmembrane</keyword>
<dbReference type="AlphaFoldDB" id="A0AAE0NEU0"/>
<proteinExistence type="predicted"/>
<dbReference type="Proteomes" id="UP001287356">
    <property type="component" value="Unassembled WGS sequence"/>
</dbReference>
<keyword evidence="5" id="KW-1185">Reference proteome</keyword>
<evidence type="ECO:0000313" key="4">
    <source>
        <dbReference type="EMBL" id="KAK3380177.1"/>
    </source>
</evidence>
<comment type="caution">
    <text evidence="4">The sequence shown here is derived from an EMBL/GenBank/DDBJ whole genome shotgun (WGS) entry which is preliminary data.</text>
</comment>
<sequence>MAFSRALAPQSHLLLLLLVRSSRAAGACTFSHQLPPPTRLLVFPSARLGLDSPASRRLAHAAARARPNTTTTKSTATSAAKAPPRQQLKATAPRQQPKAAALTKPKKPAAPLLGGTAGAVARRALPSYAEQLAAKGRTIIYEAPSHAWFRGASFSTSAFCVAYAVYQYWTIYLHPPDDLAWWVPHAFGVVCMFMASMGGYFALGTARVVKQIDVVPFAPFLASTTATASKSKRLLQPSAALLRAAKQKAAPPVLIEVATRRPFPFLPAKRRLFLPDEVQLPFRMNGMLSSAPPPPPPASSPGTGAGGKTATTAQAQRAERERRARARQYELDHIMTAPFRDASKGFRRVSEQMSRVFTGGGFARIDLRGARHKLDVTGGWALDNGRAMDRLLTIRSTK</sequence>
<keyword evidence="3" id="KW-0732">Signal</keyword>
<gene>
    <name evidence="4" type="ORF">B0T24DRAFT_185138</name>
</gene>
<reference evidence="4" key="1">
    <citation type="journal article" date="2023" name="Mol. Phylogenet. Evol.">
        <title>Genome-scale phylogeny and comparative genomics of the fungal order Sordariales.</title>
        <authorList>
            <person name="Hensen N."/>
            <person name="Bonometti L."/>
            <person name="Westerberg I."/>
            <person name="Brannstrom I.O."/>
            <person name="Guillou S."/>
            <person name="Cros-Aarteil S."/>
            <person name="Calhoun S."/>
            <person name="Haridas S."/>
            <person name="Kuo A."/>
            <person name="Mondo S."/>
            <person name="Pangilinan J."/>
            <person name="Riley R."/>
            <person name="LaButti K."/>
            <person name="Andreopoulos B."/>
            <person name="Lipzen A."/>
            <person name="Chen C."/>
            <person name="Yan M."/>
            <person name="Daum C."/>
            <person name="Ng V."/>
            <person name="Clum A."/>
            <person name="Steindorff A."/>
            <person name="Ohm R.A."/>
            <person name="Martin F."/>
            <person name="Silar P."/>
            <person name="Natvig D.O."/>
            <person name="Lalanne C."/>
            <person name="Gautier V."/>
            <person name="Ament-Velasquez S.L."/>
            <person name="Kruys A."/>
            <person name="Hutchinson M.I."/>
            <person name="Powell A.J."/>
            <person name="Barry K."/>
            <person name="Miller A.N."/>
            <person name="Grigoriev I.V."/>
            <person name="Debuchy R."/>
            <person name="Gladieux P."/>
            <person name="Hiltunen Thoren M."/>
            <person name="Johannesson H."/>
        </authorList>
    </citation>
    <scope>NUCLEOTIDE SEQUENCE</scope>
    <source>
        <strain evidence="4">CBS 958.72</strain>
    </source>
</reference>
<dbReference type="EMBL" id="JAULSN010000002">
    <property type="protein sequence ID" value="KAK3380177.1"/>
    <property type="molecule type" value="Genomic_DNA"/>
</dbReference>
<name>A0AAE0NEU0_9PEZI</name>
<feature type="region of interest" description="Disordered" evidence="1">
    <location>
        <begin position="57"/>
        <end position="110"/>
    </location>
</feature>
<accession>A0AAE0NEU0</accession>
<reference evidence="4" key="2">
    <citation type="submission" date="2023-06" db="EMBL/GenBank/DDBJ databases">
        <authorList>
            <consortium name="Lawrence Berkeley National Laboratory"/>
            <person name="Haridas S."/>
            <person name="Hensen N."/>
            <person name="Bonometti L."/>
            <person name="Westerberg I."/>
            <person name="Brannstrom I.O."/>
            <person name="Guillou S."/>
            <person name="Cros-Aarteil S."/>
            <person name="Calhoun S."/>
            <person name="Kuo A."/>
            <person name="Mondo S."/>
            <person name="Pangilinan J."/>
            <person name="Riley R."/>
            <person name="Labutti K."/>
            <person name="Andreopoulos B."/>
            <person name="Lipzen A."/>
            <person name="Chen C."/>
            <person name="Yanf M."/>
            <person name="Daum C."/>
            <person name="Ng V."/>
            <person name="Clum A."/>
            <person name="Steindorff A."/>
            <person name="Ohm R."/>
            <person name="Martin F."/>
            <person name="Silar P."/>
            <person name="Natvig D."/>
            <person name="Lalanne C."/>
            <person name="Gautier V."/>
            <person name="Ament-Velasquez S.L."/>
            <person name="Kruys A."/>
            <person name="Hutchinson M.I."/>
            <person name="Powell A.J."/>
            <person name="Barry K."/>
            <person name="Miller A.N."/>
            <person name="Grigoriev I.V."/>
            <person name="Debuchy R."/>
            <person name="Gladieux P."/>
            <person name="Thoren M.H."/>
            <person name="Johannesson H."/>
        </authorList>
    </citation>
    <scope>NUCLEOTIDE SEQUENCE</scope>
    <source>
        <strain evidence="4">CBS 958.72</strain>
    </source>
</reference>
<feature type="transmembrane region" description="Helical" evidence="2">
    <location>
        <begin position="179"/>
        <end position="203"/>
    </location>
</feature>
<feature type="compositionally biased region" description="Low complexity" evidence="1">
    <location>
        <begin position="97"/>
        <end position="110"/>
    </location>
</feature>
<evidence type="ECO:0000313" key="5">
    <source>
        <dbReference type="Proteomes" id="UP001287356"/>
    </source>
</evidence>
<organism evidence="4 5">
    <name type="scientific">Lasiosphaeria ovina</name>
    <dbReference type="NCBI Taxonomy" id="92902"/>
    <lineage>
        <taxon>Eukaryota</taxon>
        <taxon>Fungi</taxon>
        <taxon>Dikarya</taxon>
        <taxon>Ascomycota</taxon>
        <taxon>Pezizomycotina</taxon>
        <taxon>Sordariomycetes</taxon>
        <taxon>Sordariomycetidae</taxon>
        <taxon>Sordariales</taxon>
        <taxon>Lasiosphaeriaceae</taxon>
        <taxon>Lasiosphaeria</taxon>
    </lineage>
</organism>
<feature type="signal peptide" evidence="3">
    <location>
        <begin position="1"/>
        <end position="24"/>
    </location>
</feature>
<protein>
    <submittedName>
        <fullName evidence="4">Uncharacterized protein</fullName>
    </submittedName>
</protein>
<keyword evidence="2" id="KW-1133">Transmembrane helix</keyword>
<evidence type="ECO:0000256" key="3">
    <source>
        <dbReference type="SAM" id="SignalP"/>
    </source>
</evidence>
<evidence type="ECO:0000256" key="2">
    <source>
        <dbReference type="SAM" id="Phobius"/>
    </source>
</evidence>
<feature type="compositionally biased region" description="Low complexity" evidence="1">
    <location>
        <begin position="60"/>
        <end position="82"/>
    </location>
</feature>
<feature type="region of interest" description="Disordered" evidence="1">
    <location>
        <begin position="284"/>
        <end position="324"/>
    </location>
</feature>
<feature type="chain" id="PRO_5042094672" evidence="3">
    <location>
        <begin position="25"/>
        <end position="398"/>
    </location>
</feature>
<evidence type="ECO:0000256" key="1">
    <source>
        <dbReference type="SAM" id="MobiDB-lite"/>
    </source>
</evidence>